<dbReference type="InterPro" id="IPR001680">
    <property type="entry name" value="WD40_rpt"/>
</dbReference>
<dbReference type="InterPro" id="IPR015943">
    <property type="entry name" value="WD40/YVTN_repeat-like_dom_sf"/>
</dbReference>
<evidence type="ECO:0000313" key="2">
    <source>
        <dbReference type="EMBL" id="KAL0924932.1"/>
    </source>
</evidence>
<dbReference type="PROSITE" id="PS50082">
    <property type="entry name" value="WD_REPEATS_2"/>
    <property type="match status" value="1"/>
</dbReference>
<feature type="repeat" description="WD" evidence="1">
    <location>
        <begin position="178"/>
        <end position="213"/>
    </location>
</feature>
<sequence>MARSFLSRAAQLVPVYRQFYIAANPNVAGNPLFYIHGGDVRCCGFDLADFYRREEICLLPAAAPAWTAKEPRRVEVWSELAGSGGGGGEESRLDKLMKEMGRRLRKGGWGEEEVREMLMTGGSNGYDEGMDGHRTVVKDLEGMMWHVRGLAQVMLRAGWSDQTIKIWNAERRKCIGLLTGHMGSVKSVSSHSSNPELFVSSSRDGSLTIWNLRCKFGSHGISRSWAISVVKEAHSSSHGRRTRRGQADSKSVAYVLYLKDDISIASAGAANNPFLPLICKPRSPCFFFSGSTNIPPV</sequence>
<protein>
    <submittedName>
        <fullName evidence="2">Uncharacterized protein</fullName>
    </submittedName>
</protein>
<dbReference type="Proteomes" id="UP001552299">
    <property type="component" value="Unassembled WGS sequence"/>
</dbReference>
<keyword evidence="1" id="KW-0853">WD repeat</keyword>
<dbReference type="SMART" id="SM00320">
    <property type="entry name" value="WD40"/>
    <property type="match status" value="1"/>
</dbReference>
<evidence type="ECO:0000313" key="3">
    <source>
        <dbReference type="Proteomes" id="UP001552299"/>
    </source>
</evidence>
<comment type="caution">
    <text evidence="2">The sequence shown here is derived from an EMBL/GenBank/DDBJ whole genome shotgun (WGS) entry which is preliminary data.</text>
</comment>
<dbReference type="Gene3D" id="2.130.10.10">
    <property type="entry name" value="YVTN repeat-like/Quinoprotein amine dehydrogenase"/>
    <property type="match status" value="1"/>
</dbReference>
<gene>
    <name evidence="2" type="ORF">M5K25_005793</name>
</gene>
<reference evidence="2 3" key="1">
    <citation type="journal article" date="2024" name="Plant Biotechnol. J.">
        <title>Dendrobium thyrsiflorum genome and its molecular insights into genes involved in important horticultural traits.</title>
        <authorList>
            <person name="Chen B."/>
            <person name="Wang J.Y."/>
            <person name="Zheng P.J."/>
            <person name="Li K.L."/>
            <person name="Liang Y.M."/>
            <person name="Chen X.F."/>
            <person name="Zhang C."/>
            <person name="Zhao X."/>
            <person name="He X."/>
            <person name="Zhang G.Q."/>
            <person name="Liu Z.J."/>
            <person name="Xu Q."/>
        </authorList>
    </citation>
    <scope>NUCLEOTIDE SEQUENCE [LARGE SCALE GENOMIC DNA]</scope>
    <source>
        <strain evidence="2">GZMU011</strain>
    </source>
</reference>
<dbReference type="SUPFAM" id="SSF50978">
    <property type="entry name" value="WD40 repeat-like"/>
    <property type="match status" value="1"/>
</dbReference>
<dbReference type="Pfam" id="PF00400">
    <property type="entry name" value="WD40"/>
    <property type="match status" value="1"/>
</dbReference>
<dbReference type="InterPro" id="IPR036322">
    <property type="entry name" value="WD40_repeat_dom_sf"/>
</dbReference>
<dbReference type="EMBL" id="JANQDX010000005">
    <property type="protein sequence ID" value="KAL0924932.1"/>
    <property type="molecule type" value="Genomic_DNA"/>
</dbReference>
<dbReference type="PANTHER" id="PTHR32011">
    <property type="entry name" value="OS08G0472400 PROTEIN"/>
    <property type="match status" value="1"/>
</dbReference>
<dbReference type="PROSITE" id="PS50294">
    <property type="entry name" value="WD_REPEATS_REGION"/>
    <property type="match status" value="1"/>
</dbReference>
<dbReference type="PANTHER" id="PTHR32011:SF6">
    <property type="entry name" value="KNR4_SMI1-LIKE DOMAIN-CONTAINING PROTEIN"/>
    <property type="match status" value="1"/>
</dbReference>
<accession>A0ABD0VIG6</accession>
<name>A0ABD0VIG6_DENTH</name>
<proteinExistence type="predicted"/>
<keyword evidence="3" id="KW-1185">Reference proteome</keyword>
<dbReference type="AlphaFoldDB" id="A0ABD0VIG6"/>
<evidence type="ECO:0000256" key="1">
    <source>
        <dbReference type="PROSITE-ProRule" id="PRU00221"/>
    </source>
</evidence>
<organism evidence="2 3">
    <name type="scientific">Dendrobium thyrsiflorum</name>
    <name type="common">Pinecone-like raceme dendrobium</name>
    <name type="synonym">Orchid</name>
    <dbReference type="NCBI Taxonomy" id="117978"/>
    <lineage>
        <taxon>Eukaryota</taxon>
        <taxon>Viridiplantae</taxon>
        <taxon>Streptophyta</taxon>
        <taxon>Embryophyta</taxon>
        <taxon>Tracheophyta</taxon>
        <taxon>Spermatophyta</taxon>
        <taxon>Magnoliopsida</taxon>
        <taxon>Liliopsida</taxon>
        <taxon>Asparagales</taxon>
        <taxon>Orchidaceae</taxon>
        <taxon>Epidendroideae</taxon>
        <taxon>Malaxideae</taxon>
        <taxon>Dendrobiinae</taxon>
        <taxon>Dendrobium</taxon>
    </lineage>
</organism>